<feature type="transmembrane region" description="Helical" evidence="5">
    <location>
        <begin position="140"/>
        <end position="161"/>
    </location>
</feature>
<keyword evidence="8" id="KW-1185">Reference proteome</keyword>
<dbReference type="GO" id="GO:0022857">
    <property type="term" value="F:transmembrane transporter activity"/>
    <property type="evidence" value="ECO:0007669"/>
    <property type="project" value="InterPro"/>
</dbReference>
<feature type="transmembrane region" description="Helical" evidence="5">
    <location>
        <begin position="78"/>
        <end position="104"/>
    </location>
</feature>
<comment type="subcellular location">
    <subcellularLocation>
        <location evidence="1">Membrane</location>
        <topology evidence="1">Multi-pass membrane protein</topology>
    </subcellularLocation>
</comment>
<feature type="domain" description="Major facilitator superfamily (MFS) profile" evidence="6">
    <location>
        <begin position="8"/>
        <end position="494"/>
    </location>
</feature>
<dbReference type="CDD" id="cd17321">
    <property type="entry name" value="MFS_MMR_MDR_like"/>
    <property type="match status" value="1"/>
</dbReference>
<feature type="transmembrane region" description="Helical" evidence="5">
    <location>
        <begin position="405"/>
        <end position="424"/>
    </location>
</feature>
<dbReference type="PANTHER" id="PTHR42718:SF49">
    <property type="entry name" value="EXPORT PROTEIN"/>
    <property type="match status" value="1"/>
</dbReference>
<reference evidence="7 8" key="1">
    <citation type="submission" date="2017-09" db="EMBL/GenBank/DDBJ databases">
        <title>Complete genome sequence of Janthinobacterium svalbardensis PAMC 27463.</title>
        <authorList>
            <person name="Cho Y.-J."/>
            <person name="Cho A."/>
            <person name="Kim O.-S."/>
            <person name="Lee J.-I."/>
        </authorList>
    </citation>
    <scope>NUCLEOTIDE SEQUENCE [LARGE SCALE GENOMIC DNA]</scope>
    <source>
        <strain evidence="7 8">PAMC 27463</strain>
    </source>
</reference>
<name>A0A290WWS6_9BURK</name>
<feature type="transmembrane region" description="Helical" evidence="5">
    <location>
        <begin position="110"/>
        <end position="128"/>
    </location>
</feature>
<organism evidence="7 8">
    <name type="scientific">Janthinobacterium svalbardensis</name>
    <dbReference type="NCBI Taxonomy" id="368607"/>
    <lineage>
        <taxon>Bacteria</taxon>
        <taxon>Pseudomonadati</taxon>
        <taxon>Pseudomonadota</taxon>
        <taxon>Betaproteobacteria</taxon>
        <taxon>Burkholderiales</taxon>
        <taxon>Oxalobacteraceae</taxon>
        <taxon>Janthinobacterium</taxon>
    </lineage>
</organism>
<proteinExistence type="predicted"/>
<dbReference type="InterPro" id="IPR020846">
    <property type="entry name" value="MFS_dom"/>
</dbReference>
<dbReference type="KEGG" id="jsv:CNX70_15065"/>
<feature type="transmembrane region" description="Helical" evidence="5">
    <location>
        <begin position="469"/>
        <end position="489"/>
    </location>
</feature>
<feature type="transmembrane region" description="Helical" evidence="5">
    <location>
        <begin position="167"/>
        <end position="186"/>
    </location>
</feature>
<evidence type="ECO:0000256" key="5">
    <source>
        <dbReference type="SAM" id="Phobius"/>
    </source>
</evidence>
<keyword evidence="2 5" id="KW-0812">Transmembrane</keyword>
<feature type="transmembrane region" description="Helical" evidence="5">
    <location>
        <begin position="48"/>
        <end position="66"/>
    </location>
</feature>
<keyword evidence="4 5" id="KW-0472">Membrane</keyword>
<dbReference type="InterPro" id="IPR036259">
    <property type="entry name" value="MFS_trans_sf"/>
</dbReference>
<accession>A0A290WWS6</accession>
<evidence type="ECO:0000256" key="4">
    <source>
        <dbReference type="ARBA" id="ARBA00023136"/>
    </source>
</evidence>
<dbReference type="GO" id="GO:0016020">
    <property type="term" value="C:membrane"/>
    <property type="evidence" value="ECO:0007669"/>
    <property type="project" value="UniProtKB-SubCell"/>
</dbReference>
<gene>
    <name evidence="7" type="ORF">CNX70_15065</name>
</gene>
<evidence type="ECO:0000259" key="6">
    <source>
        <dbReference type="PROSITE" id="PS50850"/>
    </source>
</evidence>
<feature type="transmembrane region" description="Helical" evidence="5">
    <location>
        <begin position="224"/>
        <end position="244"/>
    </location>
</feature>
<feature type="transmembrane region" description="Helical" evidence="5">
    <location>
        <begin position="362"/>
        <end position="384"/>
    </location>
</feature>
<evidence type="ECO:0000256" key="1">
    <source>
        <dbReference type="ARBA" id="ARBA00004141"/>
    </source>
</evidence>
<dbReference type="PANTHER" id="PTHR42718">
    <property type="entry name" value="MAJOR FACILITATOR SUPERFAMILY MULTIDRUG TRANSPORTER MFSC"/>
    <property type="match status" value="1"/>
</dbReference>
<dbReference type="AlphaFoldDB" id="A0A290WWS6"/>
<dbReference type="EMBL" id="CP023422">
    <property type="protein sequence ID" value="ATD61331.1"/>
    <property type="molecule type" value="Genomic_DNA"/>
</dbReference>
<dbReference type="InterPro" id="IPR011701">
    <property type="entry name" value="MFS"/>
</dbReference>
<evidence type="ECO:0000313" key="8">
    <source>
        <dbReference type="Proteomes" id="UP000218437"/>
    </source>
</evidence>
<feature type="transmembrane region" description="Helical" evidence="5">
    <location>
        <begin position="298"/>
        <end position="323"/>
    </location>
</feature>
<dbReference type="PROSITE" id="PS50850">
    <property type="entry name" value="MFS"/>
    <property type="match status" value="1"/>
</dbReference>
<dbReference type="Proteomes" id="UP000218437">
    <property type="component" value="Chromosome"/>
</dbReference>
<evidence type="ECO:0000256" key="2">
    <source>
        <dbReference type="ARBA" id="ARBA00022692"/>
    </source>
</evidence>
<evidence type="ECO:0000256" key="3">
    <source>
        <dbReference type="ARBA" id="ARBA00022989"/>
    </source>
</evidence>
<dbReference type="Gene3D" id="1.20.1250.20">
    <property type="entry name" value="MFS general substrate transporter like domains"/>
    <property type="match status" value="1"/>
</dbReference>
<keyword evidence="3 5" id="KW-1133">Transmembrane helix</keyword>
<evidence type="ECO:0000313" key="7">
    <source>
        <dbReference type="EMBL" id="ATD61331.1"/>
    </source>
</evidence>
<dbReference type="SUPFAM" id="SSF103473">
    <property type="entry name" value="MFS general substrate transporter"/>
    <property type="match status" value="1"/>
</dbReference>
<feature type="transmembrane region" description="Helical" evidence="5">
    <location>
        <begin position="330"/>
        <end position="350"/>
    </location>
</feature>
<feature type="transmembrane region" description="Helical" evidence="5">
    <location>
        <begin position="198"/>
        <end position="218"/>
    </location>
</feature>
<dbReference type="Pfam" id="PF07690">
    <property type="entry name" value="MFS_1"/>
    <property type="match status" value="1"/>
</dbReference>
<protein>
    <submittedName>
        <fullName evidence="7">MFS transporter</fullName>
    </submittedName>
</protein>
<sequence>MSLSSPRSLPLQVLAACLTGLLIPLCFTGPAVALPALGAELHGSAAALNWVINAYILSYGSAMMVAGSLTDVLGRRRVWLAGLALFCVATLAIAIAPSVAWIAALRFVQGLGGAAAFAAAMSSLAPLFHGAARNRVMSVLGTTFGLGLAFGPLAAGAMLALARWPAIFYATAALGAIGILLVWGSVPADPPRGKGRLDWPGALSFSAALALLTLGMLLVPEHGWRSGAVLLPVAASVLLFWLFIAVERRTAQPLLDLSLFRQRRFIAVQVLAASPAFLFIVLIVMLPGRFIGIDNMSALAAGRLMIALAAPLLLVPMLAALLLRWVKAGTVCAAGLLLAAVGLAWLAQVLGHGTAASLAGPLLLIGAGIGLPWGLMDGMALNVVETERAGMATGIFNTVRISADGVALALAGAVLAGLIGAALARQLPAGLPVLAAASRAALGDIQQATQLLGGHEALLRASYDAAFRLLLNGLAGLAVALAALVPYLLRREEKRLTKP</sequence>
<dbReference type="RefSeq" id="WP_096235348.1">
    <property type="nucleotide sequence ID" value="NZ_CP023422.1"/>
</dbReference>
<dbReference type="Gene3D" id="1.20.1720.10">
    <property type="entry name" value="Multidrug resistance protein D"/>
    <property type="match status" value="1"/>
</dbReference>
<feature type="transmembrane region" description="Helical" evidence="5">
    <location>
        <begin position="265"/>
        <end position="286"/>
    </location>
</feature>